<dbReference type="AlphaFoldDB" id="A0ABD6EQI5"/>
<feature type="compositionally biased region" description="Polar residues" evidence="1">
    <location>
        <begin position="31"/>
        <end position="41"/>
    </location>
</feature>
<feature type="compositionally biased region" description="Low complexity" evidence="1">
    <location>
        <begin position="18"/>
        <end position="30"/>
    </location>
</feature>
<feature type="domain" description="BRCT" evidence="2">
    <location>
        <begin position="688"/>
        <end position="755"/>
    </location>
</feature>
<dbReference type="EMBL" id="JBGFUD010003689">
    <property type="protein sequence ID" value="MFH4978947.1"/>
    <property type="molecule type" value="Genomic_DNA"/>
</dbReference>
<feature type="compositionally biased region" description="Polar residues" evidence="1">
    <location>
        <begin position="226"/>
        <end position="250"/>
    </location>
</feature>
<protein>
    <recommendedName>
        <fullName evidence="2">BRCT domain-containing protein</fullName>
    </recommendedName>
</protein>
<dbReference type="CDD" id="cd17716">
    <property type="entry name" value="BRCT_microcephalin_rpt1"/>
    <property type="match status" value="1"/>
</dbReference>
<dbReference type="Pfam" id="PF16589">
    <property type="entry name" value="BRCT_2"/>
    <property type="match status" value="1"/>
</dbReference>
<gene>
    <name evidence="3" type="ORF">AB6A40_005656</name>
</gene>
<dbReference type="Proteomes" id="UP001608902">
    <property type="component" value="Unassembled WGS sequence"/>
</dbReference>
<evidence type="ECO:0000256" key="1">
    <source>
        <dbReference type="SAM" id="MobiDB-lite"/>
    </source>
</evidence>
<feature type="domain" description="BRCT" evidence="2">
    <location>
        <begin position="571"/>
        <end position="652"/>
    </location>
</feature>
<dbReference type="PROSITE" id="PS50172">
    <property type="entry name" value="BRCT"/>
    <property type="match status" value="3"/>
</dbReference>
<dbReference type="SMART" id="SM00292">
    <property type="entry name" value="BRCT"/>
    <property type="match status" value="3"/>
</dbReference>
<dbReference type="PANTHER" id="PTHR14625:SF3">
    <property type="entry name" value="MICROCEPHALIN"/>
    <property type="match status" value="1"/>
</dbReference>
<dbReference type="Gene3D" id="3.40.50.10190">
    <property type="entry name" value="BRCT domain"/>
    <property type="match status" value="3"/>
</dbReference>
<name>A0ABD6EQI5_9BILA</name>
<dbReference type="SUPFAM" id="SSF52113">
    <property type="entry name" value="BRCT domain"/>
    <property type="match status" value="3"/>
</dbReference>
<accession>A0ABD6EQI5</accession>
<feature type="compositionally biased region" description="Polar residues" evidence="1">
    <location>
        <begin position="1"/>
        <end position="10"/>
    </location>
</feature>
<dbReference type="InterPro" id="IPR022047">
    <property type="entry name" value="Microcephalin-like"/>
</dbReference>
<feature type="region of interest" description="Disordered" evidence="1">
    <location>
        <begin position="197"/>
        <end position="250"/>
    </location>
</feature>
<feature type="region of interest" description="Disordered" evidence="1">
    <location>
        <begin position="432"/>
        <end position="465"/>
    </location>
</feature>
<feature type="region of interest" description="Disordered" evidence="1">
    <location>
        <begin position="1"/>
        <end position="41"/>
    </location>
</feature>
<evidence type="ECO:0000313" key="3">
    <source>
        <dbReference type="EMBL" id="MFH4978947.1"/>
    </source>
</evidence>
<dbReference type="InterPro" id="IPR001357">
    <property type="entry name" value="BRCT_dom"/>
</dbReference>
<evidence type="ECO:0000259" key="2">
    <source>
        <dbReference type="PROSITE" id="PS50172"/>
    </source>
</evidence>
<keyword evidence="4" id="KW-1185">Reference proteome</keyword>
<dbReference type="InterPro" id="IPR036420">
    <property type="entry name" value="BRCT_dom_sf"/>
</dbReference>
<reference evidence="3 4" key="1">
    <citation type="submission" date="2024-08" db="EMBL/GenBank/DDBJ databases">
        <title>Gnathostoma spinigerum genome.</title>
        <authorList>
            <person name="Gonzalez-Bertolin B."/>
            <person name="Monzon S."/>
            <person name="Zaballos A."/>
            <person name="Jimenez P."/>
            <person name="Dekumyoy P."/>
            <person name="Varona S."/>
            <person name="Cuesta I."/>
            <person name="Sumanam S."/>
            <person name="Adisakwattana P."/>
            <person name="Gasser R.B."/>
            <person name="Hernandez-Gonzalez A."/>
            <person name="Young N.D."/>
            <person name="Perteguer M.J."/>
        </authorList>
    </citation>
    <scope>NUCLEOTIDE SEQUENCE [LARGE SCALE GENOMIC DNA]</scope>
    <source>
        <strain evidence="3">AL3</strain>
        <tissue evidence="3">Liver</tissue>
    </source>
</reference>
<sequence length="755" mass="83830">MPSMSFAQKKSSLHIRSSRTASVLTSASSLTPPQESSTPTRSLFESFVATESEGKIGLHTPSATTSVSVDEPPGQARTEAIPLKQSKVLEGVVAFVDLNSDEAFAICSKLLQLGAAISPRFSGAVTHLIFWKGHQDVIDRAQHRQNKPFIVAPHWVTKCFDDNVHVSEEAYSLYGLSNLALPLHEMAMARIGSVGGKISRERKKRRGSSREISDRSPPSSGDEGSFRSSISLSEVTSTNTIRETPASQISPTETQLVYELDVLTDHLTTKLTSPPYNQNLNVIEIISPIIERAKQRIHELSFHGDAALYSNFETPPGRQTIKKFVSIGVNTSPRRDITRLVQIDSDYSPEILLESSPENNENLISSNSMRNINPEKCLVTDDNRDSPENISYRRRSIAITGISEASAADTVVTPTSKIASALQKMQINAQVDSSTLKNDSHPLGSSKLASMSAPSRRRGRPLKTADELADYGPVEFRKYMLRHAHSTATKAAWKMSTQQIVKLYRKQYECPSEMTDKCPSTSRKCGVTKVRPVAIRTCSKVLNDMQIIPSSEEFVKTRPRLKKPSKRSGTIVMSALDSYERETILSIVRHLGVFSIANRVNGTTKYVISNTDGSRTLNTLHAVVRGIPVVSVEWAFRSVESGSWLRASEYLIPKWKKSYKAHLKNRSCRLFSAVGNMYISPKCRAAKDIDQLVRKCGGKVTDSVKRAPVIVAPCEEWDILRRRICSSMNLAHMVSDTWIFDCITEHKIIPFPDHE</sequence>
<proteinExistence type="predicted"/>
<dbReference type="CDD" id="cd17751">
    <property type="entry name" value="BRCT_microcephalin_rpt3"/>
    <property type="match status" value="1"/>
</dbReference>
<evidence type="ECO:0000313" key="4">
    <source>
        <dbReference type="Proteomes" id="UP001608902"/>
    </source>
</evidence>
<organism evidence="3 4">
    <name type="scientific">Gnathostoma spinigerum</name>
    <dbReference type="NCBI Taxonomy" id="75299"/>
    <lineage>
        <taxon>Eukaryota</taxon>
        <taxon>Metazoa</taxon>
        <taxon>Ecdysozoa</taxon>
        <taxon>Nematoda</taxon>
        <taxon>Chromadorea</taxon>
        <taxon>Rhabditida</taxon>
        <taxon>Spirurina</taxon>
        <taxon>Gnathostomatomorpha</taxon>
        <taxon>Gnathostomatoidea</taxon>
        <taxon>Gnathostomatidae</taxon>
        <taxon>Gnathostoma</taxon>
    </lineage>
</organism>
<feature type="domain" description="BRCT" evidence="2">
    <location>
        <begin position="84"/>
        <end position="173"/>
    </location>
</feature>
<comment type="caution">
    <text evidence="3">The sequence shown here is derived from an EMBL/GenBank/DDBJ whole genome shotgun (WGS) entry which is preliminary data.</text>
</comment>
<dbReference type="PANTHER" id="PTHR14625">
    <property type="entry name" value="MICROCEPHALIN"/>
    <property type="match status" value="1"/>
</dbReference>